<gene>
    <name evidence="2" type="ORF">OJF2_70450</name>
</gene>
<feature type="region of interest" description="Disordered" evidence="1">
    <location>
        <begin position="1"/>
        <end position="33"/>
    </location>
</feature>
<feature type="region of interest" description="Disordered" evidence="1">
    <location>
        <begin position="334"/>
        <end position="461"/>
    </location>
</feature>
<dbReference type="OrthoDB" id="69722at2"/>
<dbReference type="KEGG" id="agv:OJF2_70450"/>
<feature type="region of interest" description="Disordered" evidence="1">
    <location>
        <begin position="499"/>
        <end position="546"/>
    </location>
</feature>
<feature type="compositionally biased region" description="Acidic residues" evidence="1">
    <location>
        <begin position="430"/>
        <end position="451"/>
    </location>
</feature>
<keyword evidence="3" id="KW-1185">Reference proteome</keyword>
<proteinExistence type="predicted"/>
<dbReference type="EMBL" id="CP042997">
    <property type="protein sequence ID" value="QEH38444.1"/>
    <property type="molecule type" value="Genomic_DNA"/>
</dbReference>
<sequence>MISDARLAANRRNARKSTGPRTPEGKAESRLNGLVHGGRSAILGMPVLPREDPKALARLIDRFVREGRPGDSLERSLLERAARLTWAIERSDRAEAAYLADAARRASAPPAGREGAAEERSRRVTRLAAELFHPLSPHEYRDADWRDDPAAALAGLEETAEGRRWLLEQCRSIRAYFVAGLEPAIGDFYRYIRLHGRHVTDLAWDLDLNAAMAAAEVAWPGCGRLIYGRFLAELHAEDWRLFEQQRQWRTFAPLPATPEEAVAVLLRDAESQMARLAALLCEGDGGPEGIDPDAAAFEAELELAGHRRAAAARTRELMQVLEQLRKLRKDRGAAASTVPLAEPDEPSPADEAVGAASVRRPGEPSPADALPDGGGSDQPRPALTTPDEGGCDEPGPTRPPHGGGSHGEPEPEPVPTAEADRWEPAPIVIAEDDPEPPVPEDDGEEVQEPEGDPPAPGTWEAFERWFLEAKAARVPDDRTQGETLADREKRKFAEMLSIALDTPMGRAPDYDKYERRRAKQRQKAREKESQGQEPMEAQPPPAEGGP</sequence>
<evidence type="ECO:0000313" key="3">
    <source>
        <dbReference type="Proteomes" id="UP000324233"/>
    </source>
</evidence>
<protein>
    <submittedName>
        <fullName evidence="2">Uncharacterized protein</fullName>
    </submittedName>
</protein>
<feature type="compositionally biased region" description="Pro residues" evidence="1">
    <location>
        <begin position="537"/>
        <end position="546"/>
    </location>
</feature>
<feature type="compositionally biased region" description="Low complexity" evidence="1">
    <location>
        <begin position="1"/>
        <end position="11"/>
    </location>
</feature>
<dbReference type="AlphaFoldDB" id="A0A5B9WE18"/>
<reference evidence="2 3" key="1">
    <citation type="submission" date="2019-08" db="EMBL/GenBank/DDBJ databases">
        <title>Deep-cultivation of Planctomycetes and their phenomic and genomic characterization uncovers novel biology.</title>
        <authorList>
            <person name="Wiegand S."/>
            <person name="Jogler M."/>
            <person name="Boedeker C."/>
            <person name="Pinto D."/>
            <person name="Vollmers J."/>
            <person name="Rivas-Marin E."/>
            <person name="Kohn T."/>
            <person name="Peeters S.H."/>
            <person name="Heuer A."/>
            <person name="Rast P."/>
            <person name="Oberbeckmann S."/>
            <person name="Bunk B."/>
            <person name="Jeske O."/>
            <person name="Meyerdierks A."/>
            <person name="Storesund J.E."/>
            <person name="Kallscheuer N."/>
            <person name="Luecker S."/>
            <person name="Lage O.M."/>
            <person name="Pohl T."/>
            <person name="Merkel B.J."/>
            <person name="Hornburger P."/>
            <person name="Mueller R.-W."/>
            <person name="Bruemmer F."/>
            <person name="Labrenz M."/>
            <person name="Spormann A.M."/>
            <person name="Op den Camp H."/>
            <person name="Overmann J."/>
            <person name="Amann R."/>
            <person name="Jetten M.S.M."/>
            <person name="Mascher T."/>
            <person name="Medema M.H."/>
            <person name="Devos D.P."/>
            <person name="Kaster A.-K."/>
            <person name="Ovreas L."/>
            <person name="Rohde M."/>
            <person name="Galperin M.Y."/>
            <person name="Jogler C."/>
        </authorList>
    </citation>
    <scope>NUCLEOTIDE SEQUENCE [LARGE SCALE GENOMIC DNA]</scope>
    <source>
        <strain evidence="2 3">OJF2</strain>
    </source>
</reference>
<accession>A0A5B9WE18</accession>
<organism evidence="2 3">
    <name type="scientific">Aquisphaera giovannonii</name>
    <dbReference type="NCBI Taxonomy" id="406548"/>
    <lineage>
        <taxon>Bacteria</taxon>
        <taxon>Pseudomonadati</taxon>
        <taxon>Planctomycetota</taxon>
        <taxon>Planctomycetia</taxon>
        <taxon>Isosphaerales</taxon>
        <taxon>Isosphaeraceae</taxon>
        <taxon>Aquisphaera</taxon>
    </lineage>
</organism>
<name>A0A5B9WE18_9BACT</name>
<evidence type="ECO:0000256" key="1">
    <source>
        <dbReference type="SAM" id="MobiDB-lite"/>
    </source>
</evidence>
<evidence type="ECO:0000313" key="2">
    <source>
        <dbReference type="EMBL" id="QEH38444.1"/>
    </source>
</evidence>
<dbReference type="Proteomes" id="UP000324233">
    <property type="component" value="Chromosome"/>
</dbReference>
<dbReference type="RefSeq" id="WP_148597881.1">
    <property type="nucleotide sequence ID" value="NZ_CP042997.1"/>
</dbReference>